<evidence type="ECO:0000259" key="3">
    <source>
        <dbReference type="Pfam" id="PF01137"/>
    </source>
</evidence>
<evidence type="ECO:0000313" key="5">
    <source>
        <dbReference type="Proteomes" id="UP000240883"/>
    </source>
</evidence>
<dbReference type="GO" id="GO:0006396">
    <property type="term" value="P:RNA processing"/>
    <property type="evidence" value="ECO:0007669"/>
    <property type="project" value="InterPro"/>
</dbReference>
<feature type="active site" description="Tele-AMP-histidine intermediate" evidence="1">
    <location>
        <position position="344"/>
    </location>
</feature>
<dbReference type="Pfam" id="PF01137">
    <property type="entry name" value="RTC"/>
    <property type="match status" value="1"/>
</dbReference>
<dbReference type="PANTHER" id="PTHR11096">
    <property type="entry name" value="RNA 3' TERMINAL PHOSPHATE CYCLASE"/>
    <property type="match status" value="1"/>
</dbReference>
<dbReference type="STRING" id="1448308.A0A2T2N162"/>
<dbReference type="InterPro" id="IPR013792">
    <property type="entry name" value="RNA3'P_cycl/enolpyr_Trfase_a/b"/>
</dbReference>
<gene>
    <name evidence="4" type="ORF">BS50DRAFT_263773</name>
</gene>
<dbReference type="Gene3D" id="3.65.10.20">
    <property type="entry name" value="RNA 3'-terminal phosphate cyclase domain"/>
    <property type="match status" value="1"/>
</dbReference>
<keyword evidence="2" id="KW-0067">ATP-binding</keyword>
<evidence type="ECO:0000256" key="2">
    <source>
        <dbReference type="PIRSR" id="PIRSR005378-2"/>
    </source>
</evidence>
<dbReference type="PANTHER" id="PTHR11096:SF0">
    <property type="entry name" value="RNA 3'-TERMINAL PHOSPHATE CYCLASE"/>
    <property type="match status" value="1"/>
</dbReference>
<dbReference type="AlphaFoldDB" id="A0A2T2N162"/>
<keyword evidence="5" id="KW-1185">Reference proteome</keyword>
<dbReference type="Gene3D" id="3.30.360.20">
    <property type="entry name" value="RNA 3'-terminal phosphate cyclase, insert domain"/>
    <property type="match status" value="1"/>
</dbReference>
<dbReference type="GO" id="GO:0005634">
    <property type="term" value="C:nucleus"/>
    <property type="evidence" value="ECO:0007669"/>
    <property type="project" value="TreeGrafter"/>
</dbReference>
<dbReference type="Proteomes" id="UP000240883">
    <property type="component" value="Unassembled WGS sequence"/>
</dbReference>
<feature type="binding site" evidence="2">
    <location>
        <position position="110"/>
    </location>
    <ligand>
        <name>ATP</name>
        <dbReference type="ChEBI" id="CHEBI:30616"/>
    </ligand>
</feature>
<dbReference type="GO" id="GO:0003963">
    <property type="term" value="F:RNA-3'-phosphate cyclase activity"/>
    <property type="evidence" value="ECO:0007669"/>
    <property type="project" value="TreeGrafter"/>
</dbReference>
<reference evidence="4 5" key="1">
    <citation type="journal article" date="2018" name="Front. Microbiol.">
        <title>Genome-Wide Analysis of Corynespora cassiicola Leaf Fall Disease Putative Effectors.</title>
        <authorList>
            <person name="Lopez D."/>
            <person name="Ribeiro S."/>
            <person name="Label P."/>
            <person name="Fumanal B."/>
            <person name="Venisse J.S."/>
            <person name="Kohler A."/>
            <person name="de Oliveira R.R."/>
            <person name="Labutti K."/>
            <person name="Lipzen A."/>
            <person name="Lail K."/>
            <person name="Bauer D."/>
            <person name="Ohm R.A."/>
            <person name="Barry K.W."/>
            <person name="Spatafora J."/>
            <person name="Grigoriev I.V."/>
            <person name="Martin F.M."/>
            <person name="Pujade-Renaud V."/>
        </authorList>
    </citation>
    <scope>NUCLEOTIDE SEQUENCE [LARGE SCALE GENOMIC DNA]</scope>
    <source>
        <strain evidence="4 5">Philippines</strain>
    </source>
</reference>
<dbReference type="InterPro" id="IPR000228">
    <property type="entry name" value="RNA3'_term_phos_cyc"/>
</dbReference>
<name>A0A2T2N162_CORCC</name>
<protein>
    <submittedName>
        <fullName evidence="4">RNA 3'-terminal phosphate cyclase</fullName>
    </submittedName>
</protein>
<dbReference type="GO" id="GO:0005524">
    <property type="term" value="F:ATP binding"/>
    <property type="evidence" value="ECO:0007669"/>
    <property type="project" value="UniProtKB-KW"/>
</dbReference>
<dbReference type="InterPro" id="IPR037136">
    <property type="entry name" value="RNA3'_phos_cyclase_dom_sf"/>
</dbReference>
<dbReference type="PIRSF" id="PIRSF005378">
    <property type="entry name" value="RNA3'_term_phos_cycl_euk"/>
    <property type="match status" value="1"/>
</dbReference>
<dbReference type="InterPro" id="IPR036553">
    <property type="entry name" value="RPTC_insert"/>
</dbReference>
<evidence type="ECO:0000256" key="1">
    <source>
        <dbReference type="PIRSR" id="PIRSR005378-1"/>
    </source>
</evidence>
<feature type="binding site" evidence="2">
    <location>
        <begin position="311"/>
        <end position="315"/>
    </location>
    <ligand>
        <name>ATP</name>
        <dbReference type="ChEBI" id="CHEBI:30616"/>
    </ligand>
</feature>
<sequence>MATPIHLEGTTLEGGGQLLRIALGISSLTKTPIHITNIRGGRGGGGGLKAQHLTSVQWLARSAQARASGIGLKSKTLTFTPKTDSNAVKQLDPDVELIQKTPGSTGLILQAILPFLIFSNTQSEYKVRITGGTNVSNSPSFDYVDQVLLPMLERINIPKVTAELHSRGWAMGGTKVGSTTYLVMPLSGKLPAFQVTNRGEIESIQATIIAPGEHEQTFREQLDAVLERRQVEIFGDVAPKIGVRFEDSKHDKRFYLLLVATTSTGVKLGRDWLYDHSMKAVSKEVVMVNLTKKVVGDLVTEINHGGCVDEFMRDQYVIYQALAEGRSSVSGGLKMDKLLEPSLHAQTAQWVVKELMGVEFDEEGSCEGVGLAPTA</sequence>
<feature type="domain" description="RNA 3'-terminal phosphate cyclase" evidence="3">
    <location>
        <begin position="12"/>
        <end position="360"/>
    </location>
</feature>
<accession>A0A2T2N162</accession>
<dbReference type="SUPFAM" id="SSF55205">
    <property type="entry name" value="EPT/RTPC-like"/>
    <property type="match status" value="1"/>
</dbReference>
<dbReference type="OrthoDB" id="25029at2759"/>
<dbReference type="InterPro" id="IPR023797">
    <property type="entry name" value="RNA3'_phos_cyclase_dom"/>
</dbReference>
<proteinExistence type="predicted"/>
<dbReference type="EMBL" id="KZ678166">
    <property type="protein sequence ID" value="PSN59099.1"/>
    <property type="molecule type" value="Genomic_DNA"/>
</dbReference>
<evidence type="ECO:0000313" key="4">
    <source>
        <dbReference type="EMBL" id="PSN59099.1"/>
    </source>
</evidence>
<keyword evidence="2" id="KW-0547">Nucleotide-binding</keyword>
<organism evidence="4 5">
    <name type="scientific">Corynespora cassiicola Philippines</name>
    <dbReference type="NCBI Taxonomy" id="1448308"/>
    <lineage>
        <taxon>Eukaryota</taxon>
        <taxon>Fungi</taxon>
        <taxon>Dikarya</taxon>
        <taxon>Ascomycota</taxon>
        <taxon>Pezizomycotina</taxon>
        <taxon>Dothideomycetes</taxon>
        <taxon>Pleosporomycetidae</taxon>
        <taxon>Pleosporales</taxon>
        <taxon>Corynesporascaceae</taxon>
        <taxon>Corynespora</taxon>
    </lineage>
</organism>